<dbReference type="InterPro" id="IPR001466">
    <property type="entry name" value="Beta-lactam-related"/>
</dbReference>
<organism evidence="2 3">
    <name type="scientific">Lentihominibacter hominis</name>
    <dbReference type="NCBI Taxonomy" id="2763645"/>
    <lineage>
        <taxon>Bacteria</taxon>
        <taxon>Bacillati</taxon>
        <taxon>Bacillota</taxon>
        <taxon>Clostridia</taxon>
        <taxon>Peptostreptococcales</taxon>
        <taxon>Anaerovoracaceae</taxon>
        <taxon>Lentihominibacter</taxon>
    </lineage>
</organism>
<comment type="caution">
    <text evidence="2">The sequence shown here is derived from an EMBL/GenBank/DDBJ whole genome shotgun (WGS) entry which is preliminary data.</text>
</comment>
<reference evidence="2" key="1">
    <citation type="submission" date="2020-08" db="EMBL/GenBank/DDBJ databases">
        <title>Genome public.</title>
        <authorList>
            <person name="Liu C."/>
            <person name="Sun Q."/>
        </authorList>
    </citation>
    <scope>NUCLEOTIDE SEQUENCE</scope>
    <source>
        <strain evidence="2">NSJ-24</strain>
    </source>
</reference>
<evidence type="ECO:0000313" key="3">
    <source>
        <dbReference type="Proteomes" id="UP000610862"/>
    </source>
</evidence>
<dbReference type="InterPro" id="IPR012338">
    <property type="entry name" value="Beta-lactam/transpept-like"/>
</dbReference>
<sequence>MAKETAKLADICRGVLDTANLNDMAGLAMGLMIGDEIFVDSRGFRNYITGDKMKPNDIFHCASISKTFTSTGIMKLVDQKKLDLQDKLVDLLPYLSIADKRCEKVRLHHMLSHISGLQDIEELDWKSAEKGEDSLRKHAISDEVKRVVMNSDPEDFEFMYSDLSYDLLGLIIQEFSGQSFEEFIAENFFKPAGMGDTTFLTFERTAGSLELDNVDKAGMAMPHRRKADGSVVLETVYPYSRQHAPSSTLTSNTVDLLRWARFNLDKKAVSAESYDKMWTERVDAPDKGAEMGMGWFIRNQDGFRLIGHEGGDVGFRTSFWLCPQLDAAMVILSNTSEAPIEPVSENFFSAVVQAL</sequence>
<gene>
    <name evidence="2" type="ORF">H8692_02495</name>
</gene>
<dbReference type="PANTHER" id="PTHR46825">
    <property type="entry name" value="D-ALANYL-D-ALANINE-CARBOXYPEPTIDASE/ENDOPEPTIDASE AMPH"/>
    <property type="match status" value="1"/>
</dbReference>
<name>A0A926I803_9FIRM</name>
<dbReference type="InterPro" id="IPR050491">
    <property type="entry name" value="AmpC-like"/>
</dbReference>
<dbReference type="EMBL" id="JACRTA010000001">
    <property type="protein sequence ID" value="MBC8567631.1"/>
    <property type="molecule type" value="Genomic_DNA"/>
</dbReference>
<dbReference type="RefSeq" id="WP_177267668.1">
    <property type="nucleotide sequence ID" value="NZ_JACRTA010000001.1"/>
</dbReference>
<feature type="domain" description="Beta-lactamase-related" evidence="1">
    <location>
        <begin position="22"/>
        <end position="337"/>
    </location>
</feature>
<dbReference type="Proteomes" id="UP000610862">
    <property type="component" value="Unassembled WGS sequence"/>
</dbReference>
<dbReference type="AlphaFoldDB" id="A0A926I803"/>
<protein>
    <submittedName>
        <fullName evidence="2">Beta-lactamase family protein</fullName>
    </submittedName>
</protein>
<dbReference type="Gene3D" id="3.40.710.10">
    <property type="entry name" value="DD-peptidase/beta-lactamase superfamily"/>
    <property type="match status" value="1"/>
</dbReference>
<accession>A0A926I803</accession>
<keyword evidence="3" id="KW-1185">Reference proteome</keyword>
<proteinExistence type="predicted"/>
<evidence type="ECO:0000259" key="1">
    <source>
        <dbReference type="Pfam" id="PF00144"/>
    </source>
</evidence>
<dbReference type="PANTHER" id="PTHR46825:SF9">
    <property type="entry name" value="BETA-LACTAMASE-RELATED DOMAIN-CONTAINING PROTEIN"/>
    <property type="match status" value="1"/>
</dbReference>
<evidence type="ECO:0000313" key="2">
    <source>
        <dbReference type="EMBL" id="MBC8567631.1"/>
    </source>
</evidence>
<dbReference type="Pfam" id="PF00144">
    <property type="entry name" value="Beta-lactamase"/>
    <property type="match status" value="1"/>
</dbReference>
<dbReference type="SUPFAM" id="SSF56601">
    <property type="entry name" value="beta-lactamase/transpeptidase-like"/>
    <property type="match status" value="1"/>
</dbReference>